<keyword evidence="2" id="KW-0812">Transmembrane</keyword>
<dbReference type="Proteomes" id="UP001327560">
    <property type="component" value="Chromosome 6"/>
</dbReference>
<keyword evidence="4" id="KW-1185">Reference proteome</keyword>
<evidence type="ECO:0000256" key="1">
    <source>
        <dbReference type="SAM" id="MobiDB-lite"/>
    </source>
</evidence>
<accession>A0AAQ3KU58</accession>
<feature type="region of interest" description="Disordered" evidence="1">
    <location>
        <begin position="143"/>
        <end position="170"/>
    </location>
</feature>
<evidence type="ECO:0000313" key="3">
    <source>
        <dbReference type="EMBL" id="WOL11807.1"/>
    </source>
</evidence>
<reference evidence="3 4" key="1">
    <citation type="submission" date="2023-10" db="EMBL/GenBank/DDBJ databases">
        <title>Chromosome-scale genome assembly provides insights into flower coloration mechanisms of Canna indica.</title>
        <authorList>
            <person name="Li C."/>
        </authorList>
    </citation>
    <scope>NUCLEOTIDE SEQUENCE [LARGE SCALE GENOMIC DNA]</scope>
    <source>
        <tissue evidence="3">Flower</tissue>
    </source>
</reference>
<dbReference type="EMBL" id="CP136895">
    <property type="protein sequence ID" value="WOL11807.1"/>
    <property type="molecule type" value="Genomic_DNA"/>
</dbReference>
<sequence length="170" mass="18533">MSWSPVTLHHLATFEMLAMDEEAKKELIEDLESLALAATPHALCPHPLSYVPLRPLPHALTLTVTHPPGATALPGRVADDADHLHSTSHRMKVILGTAKALAQGWTVDFGVSTAAMGLISLISSILFYMNKPSQGSIFVPITRPMGDDNDDQVDDRRGNNEFLDDDLDED</sequence>
<evidence type="ECO:0000313" key="4">
    <source>
        <dbReference type="Proteomes" id="UP001327560"/>
    </source>
</evidence>
<name>A0AAQ3KU58_9LILI</name>
<protein>
    <submittedName>
        <fullName evidence="3">Protein NRT1/ PTR FAMILY 4.4</fullName>
    </submittedName>
</protein>
<dbReference type="AlphaFoldDB" id="A0AAQ3KU58"/>
<keyword evidence="2" id="KW-1133">Transmembrane helix</keyword>
<proteinExistence type="predicted"/>
<feature type="transmembrane region" description="Helical" evidence="2">
    <location>
        <begin position="109"/>
        <end position="129"/>
    </location>
</feature>
<evidence type="ECO:0000256" key="2">
    <source>
        <dbReference type="SAM" id="Phobius"/>
    </source>
</evidence>
<keyword evidence="2" id="KW-0472">Membrane</keyword>
<gene>
    <name evidence="3" type="ORF">Cni_G20571</name>
</gene>
<organism evidence="3 4">
    <name type="scientific">Canna indica</name>
    <name type="common">Indian-shot</name>
    <dbReference type="NCBI Taxonomy" id="4628"/>
    <lineage>
        <taxon>Eukaryota</taxon>
        <taxon>Viridiplantae</taxon>
        <taxon>Streptophyta</taxon>
        <taxon>Embryophyta</taxon>
        <taxon>Tracheophyta</taxon>
        <taxon>Spermatophyta</taxon>
        <taxon>Magnoliopsida</taxon>
        <taxon>Liliopsida</taxon>
        <taxon>Zingiberales</taxon>
        <taxon>Cannaceae</taxon>
        <taxon>Canna</taxon>
    </lineage>
</organism>